<dbReference type="Pfam" id="PF00549">
    <property type="entry name" value="Ligase_CoA"/>
    <property type="match status" value="1"/>
</dbReference>
<dbReference type="GO" id="GO:0009361">
    <property type="term" value="C:succinate-CoA ligase complex (ADP-forming)"/>
    <property type="evidence" value="ECO:0007669"/>
    <property type="project" value="TreeGrafter"/>
</dbReference>
<gene>
    <name evidence="5" type="primary">sucD</name>
    <name evidence="10" type="ORF">SAMN05216404_105228</name>
</gene>
<dbReference type="InterPro" id="IPR005810">
    <property type="entry name" value="CoA_lig_alpha"/>
</dbReference>
<evidence type="ECO:0000256" key="8">
    <source>
        <dbReference type="RuleBase" id="RU000699"/>
    </source>
</evidence>
<keyword evidence="3 5" id="KW-0547">Nucleotide-binding</keyword>
<dbReference type="SMART" id="SM00881">
    <property type="entry name" value="CoA_binding"/>
    <property type="match status" value="1"/>
</dbReference>
<dbReference type="FunFam" id="3.40.50.720:FF:000277">
    <property type="entry name" value="Succinate--CoA ligase [ADP-forming] subunit alpha"/>
    <property type="match status" value="1"/>
</dbReference>
<keyword evidence="1 5" id="KW-0816">Tricarboxylic acid cycle</keyword>
<reference evidence="10 11" key="1">
    <citation type="submission" date="2016-10" db="EMBL/GenBank/DDBJ databases">
        <authorList>
            <person name="de Groot N.N."/>
        </authorList>
    </citation>
    <scope>NUCLEOTIDE SEQUENCE [LARGE SCALE GENOMIC DNA]</scope>
    <source>
        <strain evidence="10 11">Nl18</strain>
    </source>
</reference>
<sequence length="292" mass="31240">MSILIDRNTRIMTQGITGKTGQFHTRMCRDYAYGKECFVAGVNPKKGGEDFDGIPIFGTVEEAKQATGATVSVIYVPPPFAAAAIDEAVDAELDLVICITEGIPVRDMIRTCHRMEGRKTRLVGPNCPGIITPAEIKIGIMPGYIHRKGRVGVVSRSGTLTYEAVAQLMEQGLGQSTCIGIGGDPVNGLRHLDVMKLFNEDDETEAVLMVGEIGGTDEEDCARWVKENMRKPVVGYIAGLTAPPGRRMGHAGAVISGGRGTAQEKLAVLEECGIKVARNPAEMGKVLKSALN</sequence>
<dbReference type="HAMAP" id="MF_01988">
    <property type="entry name" value="Succ_CoA_alpha"/>
    <property type="match status" value="1"/>
</dbReference>
<evidence type="ECO:0000256" key="1">
    <source>
        <dbReference type="ARBA" id="ARBA00022532"/>
    </source>
</evidence>
<dbReference type="GO" id="GO:0004776">
    <property type="term" value="F:succinate-CoA ligase (GDP-forming) activity"/>
    <property type="evidence" value="ECO:0007669"/>
    <property type="project" value="TreeGrafter"/>
</dbReference>
<dbReference type="FunFam" id="3.40.50.261:FF:000006">
    <property type="entry name" value="Succinate--CoA ligase [ADP-forming] subunit alpha"/>
    <property type="match status" value="1"/>
</dbReference>
<dbReference type="PANTHER" id="PTHR11117">
    <property type="entry name" value="SUCCINYL-COA LIGASE SUBUNIT ALPHA"/>
    <property type="match status" value="1"/>
</dbReference>
<keyword evidence="2 5" id="KW-0436">Ligase</keyword>
<dbReference type="NCBIfam" id="TIGR01019">
    <property type="entry name" value="sucCoAalpha"/>
    <property type="match status" value="1"/>
</dbReference>
<dbReference type="SUPFAM" id="SSF52210">
    <property type="entry name" value="Succinyl-CoA synthetase domains"/>
    <property type="match status" value="1"/>
</dbReference>
<dbReference type="PRINTS" id="PR01798">
    <property type="entry name" value="SCOASYNTHASE"/>
</dbReference>
<dbReference type="Gene3D" id="3.40.50.720">
    <property type="entry name" value="NAD(P)-binding Rossmann-like Domain"/>
    <property type="match status" value="1"/>
</dbReference>
<comment type="pathway">
    <text evidence="5 8">Carbohydrate metabolism; tricarboxylic acid cycle; succinate from succinyl-CoA (ligase route): step 1/1.</text>
</comment>
<feature type="domain" description="CoA-binding" evidence="9">
    <location>
        <begin position="4"/>
        <end position="103"/>
    </location>
</feature>
<dbReference type="Pfam" id="PF02629">
    <property type="entry name" value="CoA_binding"/>
    <property type="match status" value="1"/>
</dbReference>
<feature type="binding site" evidence="5">
    <location>
        <position position="162"/>
    </location>
    <ligand>
        <name>substrate</name>
        <note>ligand shared with subunit beta</note>
    </ligand>
</feature>
<dbReference type="EMBL" id="FOCT01000005">
    <property type="protein sequence ID" value="SEN59564.1"/>
    <property type="molecule type" value="Genomic_DNA"/>
</dbReference>
<dbReference type="GO" id="GO:0004775">
    <property type="term" value="F:succinate-CoA ligase (ADP-forming) activity"/>
    <property type="evidence" value="ECO:0007669"/>
    <property type="project" value="UniProtKB-UniRule"/>
</dbReference>
<dbReference type="InterPro" id="IPR033847">
    <property type="entry name" value="Citrt_syn/SCS-alpha_CS"/>
</dbReference>
<dbReference type="PANTHER" id="PTHR11117:SF2">
    <property type="entry name" value="SUCCINATE--COA LIGASE [ADP_GDP-FORMING] SUBUNIT ALPHA, MITOCHONDRIAL"/>
    <property type="match status" value="1"/>
</dbReference>
<dbReference type="EC" id="6.2.1.5" evidence="5"/>
<evidence type="ECO:0000256" key="4">
    <source>
        <dbReference type="ARBA" id="ARBA00060724"/>
    </source>
</evidence>
<evidence type="ECO:0000256" key="3">
    <source>
        <dbReference type="ARBA" id="ARBA00022741"/>
    </source>
</evidence>
<dbReference type="PROSITE" id="PS01216">
    <property type="entry name" value="SUCCINYL_COA_LIG_1"/>
    <property type="match status" value="1"/>
</dbReference>
<protein>
    <recommendedName>
        <fullName evidence="5">Succinate--CoA ligase [ADP-forming] subunit alpha</fullName>
        <ecNumber evidence="5">6.2.1.5</ecNumber>
    </recommendedName>
    <alternativeName>
        <fullName evidence="5">Succinyl-CoA synthetase subunit alpha</fullName>
        <shortName evidence="5">SCS-alpha</shortName>
    </alternativeName>
</protein>
<evidence type="ECO:0000313" key="10">
    <source>
        <dbReference type="EMBL" id="SEN59564.1"/>
    </source>
</evidence>
<feature type="binding site" evidence="5">
    <location>
        <begin position="17"/>
        <end position="20"/>
    </location>
    <ligand>
        <name>CoA</name>
        <dbReference type="ChEBI" id="CHEBI:57287"/>
    </ligand>
</feature>
<comment type="catalytic activity">
    <reaction evidence="5 8">
        <text>succinate + ATP + CoA = succinyl-CoA + ADP + phosphate</text>
        <dbReference type="Rhea" id="RHEA:17661"/>
        <dbReference type="ChEBI" id="CHEBI:30031"/>
        <dbReference type="ChEBI" id="CHEBI:30616"/>
        <dbReference type="ChEBI" id="CHEBI:43474"/>
        <dbReference type="ChEBI" id="CHEBI:57287"/>
        <dbReference type="ChEBI" id="CHEBI:57292"/>
        <dbReference type="ChEBI" id="CHEBI:456216"/>
        <dbReference type="EC" id="6.2.1.5"/>
    </reaction>
</comment>
<dbReference type="Gene3D" id="3.40.50.261">
    <property type="entry name" value="Succinyl-CoA synthetase domains"/>
    <property type="match status" value="1"/>
</dbReference>
<dbReference type="GO" id="GO:0005829">
    <property type="term" value="C:cytosol"/>
    <property type="evidence" value="ECO:0007669"/>
    <property type="project" value="TreeGrafter"/>
</dbReference>
<comment type="function">
    <text evidence="5 8">Succinyl-CoA synthetase functions in the citric acid cycle (TCA), coupling the hydrolysis of succinyl-CoA to the synthesis of either ATP or GTP and thus represents the only step of substrate-level phosphorylation in the TCA. The alpha subunit of the enzyme binds the substrates coenzyme A and phosphate, while succinate binding and nucleotide specificity is provided by the beta subunit.</text>
</comment>
<evidence type="ECO:0000256" key="6">
    <source>
        <dbReference type="PIRSR" id="PIRSR001553-1"/>
    </source>
</evidence>
<proteinExistence type="inferred from homology"/>
<dbReference type="Proteomes" id="UP000183898">
    <property type="component" value="Unassembled WGS sequence"/>
</dbReference>
<name>A0A1H8HTX1_9PROT</name>
<dbReference type="UniPathway" id="UPA00223">
    <property type="reaction ID" value="UER00999"/>
</dbReference>
<dbReference type="InterPro" id="IPR003781">
    <property type="entry name" value="CoA-bd"/>
</dbReference>
<comment type="similarity">
    <text evidence="4 5 7">Belongs to the succinate/malate CoA ligase alpha subunit family.</text>
</comment>
<accession>A0A1H8HTX1</accession>
<dbReference type="InterPro" id="IPR005811">
    <property type="entry name" value="SUCC_ACL_C"/>
</dbReference>
<dbReference type="PIRSF" id="PIRSF001553">
    <property type="entry name" value="SucCS_alpha"/>
    <property type="match status" value="1"/>
</dbReference>
<organism evidence="10 11">
    <name type="scientific">Nitrosospira multiformis</name>
    <dbReference type="NCBI Taxonomy" id="1231"/>
    <lineage>
        <taxon>Bacteria</taxon>
        <taxon>Pseudomonadati</taxon>
        <taxon>Pseudomonadota</taxon>
        <taxon>Betaproteobacteria</taxon>
        <taxon>Nitrosomonadales</taxon>
        <taxon>Nitrosomonadaceae</taxon>
        <taxon>Nitrosospira</taxon>
    </lineage>
</organism>
<dbReference type="InterPro" id="IPR017440">
    <property type="entry name" value="Cit_synth/succinyl-CoA_lig_AS"/>
</dbReference>
<evidence type="ECO:0000259" key="9">
    <source>
        <dbReference type="SMART" id="SM00881"/>
    </source>
</evidence>
<comment type="catalytic activity">
    <reaction evidence="5">
        <text>GTP + succinate + CoA = succinyl-CoA + GDP + phosphate</text>
        <dbReference type="Rhea" id="RHEA:22120"/>
        <dbReference type="ChEBI" id="CHEBI:30031"/>
        <dbReference type="ChEBI" id="CHEBI:37565"/>
        <dbReference type="ChEBI" id="CHEBI:43474"/>
        <dbReference type="ChEBI" id="CHEBI:57287"/>
        <dbReference type="ChEBI" id="CHEBI:57292"/>
        <dbReference type="ChEBI" id="CHEBI:58189"/>
    </reaction>
</comment>
<feature type="active site" description="Tele-phosphohistidine intermediate" evidence="5 6">
    <location>
        <position position="250"/>
    </location>
</feature>
<dbReference type="GO" id="GO:0006099">
    <property type="term" value="P:tricarboxylic acid cycle"/>
    <property type="evidence" value="ECO:0007669"/>
    <property type="project" value="UniProtKB-UniRule"/>
</dbReference>
<evidence type="ECO:0000256" key="5">
    <source>
        <dbReference type="HAMAP-Rule" id="MF_01988"/>
    </source>
</evidence>
<dbReference type="RefSeq" id="WP_074745966.1">
    <property type="nucleotide sequence ID" value="NZ_FOCT01000005.1"/>
</dbReference>
<dbReference type="InterPro" id="IPR036291">
    <property type="entry name" value="NAD(P)-bd_dom_sf"/>
</dbReference>
<feature type="binding site" evidence="5">
    <location>
        <position position="46"/>
    </location>
    <ligand>
        <name>CoA</name>
        <dbReference type="ChEBI" id="CHEBI:57287"/>
    </ligand>
</feature>
<evidence type="ECO:0000313" key="11">
    <source>
        <dbReference type="Proteomes" id="UP000183898"/>
    </source>
</evidence>
<dbReference type="GO" id="GO:0000166">
    <property type="term" value="F:nucleotide binding"/>
    <property type="evidence" value="ECO:0007669"/>
    <property type="project" value="UniProtKB-KW"/>
</dbReference>
<feature type="binding site" evidence="5">
    <location>
        <begin position="99"/>
        <end position="101"/>
    </location>
    <ligand>
        <name>CoA</name>
        <dbReference type="ChEBI" id="CHEBI:57287"/>
    </ligand>
</feature>
<comment type="subunit">
    <text evidence="5 8">Heterotetramer of two alpha and two beta subunits.</text>
</comment>
<dbReference type="NCBIfam" id="NF004230">
    <property type="entry name" value="PRK05678.1"/>
    <property type="match status" value="1"/>
</dbReference>
<evidence type="ECO:0000256" key="2">
    <source>
        <dbReference type="ARBA" id="ARBA00022598"/>
    </source>
</evidence>
<dbReference type="InterPro" id="IPR016102">
    <property type="entry name" value="Succinyl-CoA_synth-like"/>
</dbReference>
<dbReference type="SUPFAM" id="SSF51735">
    <property type="entry name" value="NAD(P)-binding Rossmann-fold domains"/>
    <property type="match status" value="1"/>
</dbReference>
<evidence type="ECO:0000256" key="7">
    <source>
        <dbReference type="RuleBase" id="RU000677"/>
    </source>
</evidence>
<dbReference type="AlphaFoldDB" id="A0A1H8HTX1"/>
<dbReference type="PROSITE" id="PS00399">
    <property type="entry name" value="SUCCINYL_COA_LIG_2"/>
    <property type="match status" value="1"/>
</dbReference>